<comment type="caution">
    <text evidence="1">The sequence shown here is derived from an EMBL/GenBank/DDBJ whole genome shotgun (WGS) entry which is preliminary data.</text>
</comment>
<reference evidence="1 2" key="1">
    <citation type="submission" date="2020-10" db="EMBL/GenBank/DDBJ databases">
        <title>ChiBAC.</title>
        <authorList>
            <person name="Zenner C."/>
            <person name="Hitch T.C.A."/>
            <person name="Clavel T."/>
        </authorList>
    </citation>
    <scope>NUCLEOTIDE SEQUENCE [LARGE SCALE GENOMIC DNA]</scope>
    <source>
        <strain evidence="1 2">DSM 108706</strain>
    </source>
</reference>
<dbReference type="RefSeq" id="WP_226384714.1">
    <property type="nucleotide sequence ID" value="NZ_JADCKA010000002.1"/>
</dbReference>
<protein>
    <submittedName>
        <fullName evidence="1">Uncharacterized protein</fullName>
    </submittedName>
</protein>
<dbReference type="Proteomes" id="UP001516588">
    <property type="component" value="Unassembled WGS sequence"/>
</dbReference>
<organism evidence="1 2">
    <name type="scientific">Gallibacter intestinalis</name>
    <dbReference type="NCBI Taxonomy" id="2779356"/>
    <lineage>
        <taxon>Bacteria</taxon>
        <taxon>Bacillati</taxon>
        <taxon>Bacillota</taxon>
        <taxon>Clostridia</taxon>
        <taxon>Eubacteriales</taxon>
        <taxon>Eubacteriaceae</taxon>
        <taxon>Gallibacter</taxon>
    </lineage>
</organism>
<evidence type="ECO:0000313" key="2">
    <source>
        <dbReference type="Proteomes" id="UP001516588"/>
    </source>
</evidence>
<dbReference type="EMBL" id="JADCKA010000002">
    <property type="protein sequence ID" value="MBE5035045.1"/>
    <property type="molecule type" value="Genomic_DNA"/>
</dbReference>
<evidence type="ECO:0000313" key="1">
    <source>
        <dbReference type="EMBL" id="MBE5035045.1"/>
    </source>
</evidence>
<gene>
    <name evidence="1" type="ORF">INF20_01970</name>
</gene>
<accession>A0ABR9QVY7</accession>
<sequence>MTVKCAVRFCGGCNPRYHRGMLYQEISEECAGMSGADILFEYAREDEQYDIILVICGCHSRCASYIQYDFKKALIISDYDQKEHILSSLLEVKNELEKVL</sequence>
<keyword evidence="2" id="KW-1185">Reference proteome</keyword>
<proteinExistence type="predicted"/>
<name>A0ABR9QVY7_9FIRM</name>